<dbReference type="Gene3D" id="3.90.120.10">
    <property type="entry name" value="DNA Methylase, subunit A, domain 2"/>
    <property type="match status" value="1"/>
</dbReference>
<comment type="catalytic activity">
    <reaction evidence="5">
        <text>a 2'-deoxycytidine in DNA + S-adenosyl-L-methionine = a 5-methyl-2'-deoxycytidine in DNA + S-adenosyl-L-homocysteine + H(+)</text>
        <dbReference type="Rhea" id="RHEA:13681"/>
        <dbReference type="Rhea" id="RHEA-COMP:11369"/>
        <dbReference type="Rhea" id="RHEA-COMP:11370"/>
        <dbReference type="ChEBI" id="CHEBI:15378"/>
        <dbReference type="ChEBI" id="CHEBI:57856"/>
        <dbReference type="ChEBI" id="CHEBI:59789"/>
        <dbReference type="ChEBI" id="CHEBI:85452"/>
        <dbReference type="ChEBI" id="CHEBI:85454"/>
        <dbReference type="EC" id="2.1.1.37"/>
    </reaction>
</comment>
<accession>A0A8J7RLM0</accession>
<dbReference type="Proteomes" id="UP000666240">
    <property type="component" value="Unassembled WGS sequence"/>
</dbReference>
<keyword evidence="1 7" id="KW-0489">Methyltransferase</keyword>
<evidence type="ECO:0000313" key="7">
    <source>
        <dbReference type="EMBL" id="MBP0440651.1"/>
    </source>
</evidence>
<keyword evidence="4" id="KW-0680">Restriction system</keyword>
<keyword evidence="2" id="KW-0808">Transferase</keyword>
<dbReference type="InterPro" id="IPR001525">
    <property type="entry name" value="C5_MeTfrase"/>
</dbReference>
<dbReference type="GO" id="GO:0009307">
    <property type="term" value="P:DNA restriction-modification system"/>
    <property type="evidence" value="ECO:0007669"/>
    <property type="project" value="UniProtKB-KW"/>
</dbReference>
<evidence type="ECO:0000256" key="4">
    <source>
        <dbReference type="ARBA" id="ARBA00022747"/>
    </source>
</evidence>
<evidence type="ECO:0000256" key="6">
    <source>
        <dbReference type="SAM" id="MobiDB-lite"/>
    </source>
</evidence>
<evidence type="ECO:0000256" key="2">
    <source>
        <dbReference type="ARBA" id="ARBA00022679"/>
    </source>
</evidence>
<name>A0A8J7RLM0_9HYPH</name>
<dbReference type="EMBL" id="JAGIYY010000008">
    <property type="protein sequence ID" value="MBP0440651.1"/>
    <property type="molecule type" value="Genomic_DNA"/>
</dbReference>
<feature type="compositionally biased region" description="Basic residues" evidence="6">
    <location>
        <begin position="110"/>
        <end position="122"/>
    </location>
</feature>
<dbReference type="PROSITE" id="PS00095">
    <property type="entry name" value="C5_MTASE_2"/>
    <property type="match status" value="1"/>
</dbReference>
<evidence type="ECO:0000256" key="3">
    <source>
        <dbReference type="ARBA" id="ARBA00022691"/>
    </source>
</evidence>
<dbReference type="SUPFAM" id="SSF53335">
    <property type="entry name" value="S-adenosyl-L-methionine-dependent methyltransferases"/>
    <property type="match status" value="1"/>
</dbReference>
<dbReference type="GO" id="GO:0032259">
    <property type="term" value="P:methylation"/>
    <property type="evidence" value="ECO:0007669"/>
    <property type="project" value="UniProtKB-KW"/>
</dbReference>
<dbReference type="AlphaFoldDB" id="A0A8J7RLM0"/>
<evidence type="ECO:0000256" key="5">
    <source>
        <dbReference type="ARBA" id="ARBA00047422"/>
    </source>
</evidence>
<dbReference type="GO" id="GO:0003886">
    <property type="term" value="F:DNA (cytosine-5-)-methyltransferase activity"/>
    <property type="evidence" value="ECO:0007669"/>
    <property type="project" value="UniProtKB-EC"/>
</dbReference>
<dbReference type="InterPro" id="IPR029063">
    <property type="entry name" value="SAM-dependent_MTases_sf"/>
</dbReference>
<proteinExistence type="predicted"/>
<evidence type="ECO:0000256" key="1">
    <source>
        <dbReference type="ARBA" id="ARBA00022603"/>
    </source>
</evidence>
<gene>
    <name evidence="7" type="ORF">J5Y06_18535</name>
</gene>
<organism evidence="7 8">
    <name type="scientific">Tianweitania sediminis</name>
    <dbReference type="NCBI Taxonomy" id="1502156"/>
    <lineage>
        <taxon>Bacteria</taxon>
        <taxon>Pseudomonadati</taxon>
        <taxon>Pseudomonadota</taxon>
        <taxon>Alphaproteobacteria</taxon>
        <taxon>Hyphomicrobiales</taxon>
        <taxon>Phyllobacteriaceae</taxon>
        <taxon>Tianweitania</taxon>
    </lineage>
</organism>
<evidence type="ECO:0000313" key="8">
    <source>
        <dbReference type="Proteomes" id="UP000666240"/>
    </source>
</evidence>
<feature type="region of interest" description="Disordered" evidence="6">
    <location>
        <begin position="102"/>
        <end position="122"/>
    </location>
</feature>
<dbReference type="Pfam" id="PF00145">
    <property type="entry name" value="DNA_methylase"/>
    <property type="match status" value="1"/>
</dbReference>
<dbReference type="RefSeq" id="WP_209336671.1">
    <property type="nucleotide sequence ID" value="NZ_JAGIYY010000008.1"/>
</dbReference>
<sequence length="122" mass="13715">MFVDDLRLRIVRKKSNDFYASRVNHVLQTYPADYVWPVRAVDQYRLVGNSVPPALACAIGRQLAQTVSNFASTEKRFARPAKLAPLPEKLQAAILYTMREERANGASRKAAPKLRRMKVAAG</sequence>
<protein>
    <submittedName>
        <fullName evidence="7">DNA cytosine methyltransferase</fullName>
    </submittedName>
</protein>
<dbReference type="InterPro" id="IPR031303">
    <property type="entry name" value="C5_meth_CS"/>
</dbReference>
<keyword evidence="3" id="KW-0949">S-adenosyl-L-methionine</keyword>
<comment type="caution">
    <text evidence="7">The sequence shown here is derived from an EMBL/GenBank/DDBJ whole genome shotgun (WGS) entry which is preliminary data.</text>
</comment>
<keyword evidence="8" id="KW-1185">Reference proteome</keyword>
<reference evidence="7" key="1">
    <citation type="submission" date="2021-03" db="EMBL/GenBank/DDBJ databases">
        <title>Genome sequencing and assembly of Tianweitania sediminis.</title>
        <authorList>
            <person name="Chhetri G."/>
        </authorList>
    </citation>
    <scope>NUCLEOTIDE SEQUENCE</scope>
    <source>
        <strain evidence="7">Z8</strain>
    </source>
</reference>